<sequence>MKELDGNKMLLSLGPTQNTLDCTMDHLARRSIRYHRQNIGPRAREIQRNERRTYPDIQKQLRNVYPVESREILRVIGLLIARMLAPETRGLAARWSRSLHGAVPLGTFGPWLVRNRCGLLRVDGGWKVRSIVTALQKTYARGYDFGPVIAFDEAIIPTHATQQDNTYQKTRKGGAKFFSACCEEAAYCIRIELYVGTNTNISTSTPADNSPGAAAVMQSLNTLLQPSPKSSFRLVVTDSFYTSVVLALDLHSQHVWSGWFL</sequence>
<protein>
    <recommendedName>
        <fullName evidence="1">PiggyBac transposable element-derived protein domain-containing protein</fullName>
    </recommendedName>
</protein>
<dbReference type="Proteomes" id="UP000237271">
    <property type="component" value="Unassembled WGS sequence"/>
</dbReference>
<dbReference type="AlphaFoldDB" id="A0A2P4XV45"/>
<feature type="domain" description="PiggyBac transposable element-derived protein" evidence="1">
    <location>
        <begin position="126"/>
        <end position="254"/>
    </location>
</feature>
<accession>A0A2P4XV45</accession>
<reference evidence="2 3" key="1">
    <citation type="journal article" date="2017" name="Genome Biol. Evol.">
        <title>Phytophthora megakarya and P. palmivora, closely related causal agents of cacao black pod rot, underwent increases in genome sizes and gene numbers by different mechanisms.</title>
        <authorList>
            <person name="Ali S.S."/>
            <person name="Shao J."/>
            <person name="Lary D.J."/>
            <person name="Kronmiller B."/>
            <person name="Shen D."/>
            <person name="Strem M.D."/>
            <person name="Amoako-Attah I."/>
            <person name="Akrofi A.Y."/>
            <person name="Begoude B.A."/>
            <person name="Ten Hoopen G.M."/>
            <person name="Coulibaly K."/>
            <person name="Kebe B.I."/>
            <person name="Melnick R.L."/>
            <person name="Guiltinan M.J."/>
            <person name="Tyler B.M."/>
            <person name="Meinhardt L.W."/>
            <person name="Bailey B.A."/>
        </authorList>
    </citation>
    <scope>NUCLEOTIDE SEQUENCE [LARGE SCALE GENOMIC DNA]</scope>
    <source>
        <strain evidence="3">sbr112.9</strain>
    </source>
</reference>
<dbReference type="PANTHER" id="PTHR46599">
    <property type="entry name" value="PIGGYBAC TRANSPOSABLE ELEMENT-DERIVED PROTEIN 4"/>
    <property type="match status" value="1"/>
</dbReference>
<proteinExistence type="predicted"/>
<dbReference type="PANTHER" id="PTHR46599:SF3">
    <property type="entry name" value="PIGGYBAC TRANSPOSABLE ELEMENT-DERIVED PROTEIN 4"/>
    <property type="match status" value="1"/>
</dbReference>
<dbReference type="InterPro" id="IPR029526">
    <property type="entry name" value="PGBD"/>
</dbReference>
<gene>
    <name evidence="2" type="ORF">PHPALM_14269</name>
</gene>
<dbReference type="EMBL" id="NCKW01007867">
    <property type="protein sequence ID" value="POM69441.1"/>
    <property type="molecule type" value="Genomic_DNA"/>
</dbReference>
<evidence type="ECO:0000313" key="3">
    <source>
        <dbReference type="Proteomes" id="UP000237271"/>
    </source>
</evidence>
<evidence type="ECO:0000259" key="1">
    <source>
        <dbReference type="Pfam" id="PF13843"/>
    </source>
</evidence>
<comment type="caution">
    <text evidence="2">The sequence shown here is derived from an EMBL/GenBank/DDBJ whole genome shotgun (WGS) entry which is preliminary data.</text>
</comment>
<organism evidence="2 3">
    <name type="scientific">Phytophthora palmivora</name>
    <dbReference type="NCBI Taxonomy" id="4796"/>
    <lineage>
        <taxon>Eukaryota</taxon>
        <taxon>Sar</taxon>
        <taxon>Stramenopiles</taxon>
        <taxon>Oomycota</taxon>
        <taxon>Peronosporomycetes</taxon>
        <taxon>Peronosporales</taxon>
        <taxon>Peronosporaceae</taxon>
        <taxon>Phytophthora</taxon>
    </lineage>
</organism>
<evidence type="ECO:0000313" key="2">
    <source>
        <dbReference type="EMBL" id="POM69441.1"/>
    </source>
</evidence>
<dbReference type="Pfam" id="PF13843">
    <property type="entry name" value="DDE_Tnp_1_7"/>
    <property type="match status" value="1"/>
</dbReference>
<name>A0A2P4XV45_9STRA</name>
<keyword evidence="3" id="KW-1185">Reference proteome</keyword>